<comment type="caution">
    <text evidence="6">The sequence shown here is derived from an EMBL/GenBank/DDBJ whole genome shotgun (WGS) entry which is preliminary data.</text>
</comment>
<keyword evidence="4" id="KW-0472">Membrane</keyword>
<feature type="domain" description="HTH araC/xylS-type" evidence="5">
    <location>
        <begin position="267"/>
        <end position="371"/>
    </location>
</feature>
<reference evidence="7" key="1">
    <citation type="journal article" date="2019" name="Int. J. Syst. Evol. Microbiol.">
        <title>The Global Catalogue of Microorganisms (GCM) 10K type strain sequencing project: providing services to taxonomists for standard genome sequencing and annotation.</title>
        <authorList>
            <consortium name="The Broad Institute Genomics Platform"/>
            <consortium name="The Broad Institute Genome Sequencing Center for Infectious Disease"/>
            <person name="Wu L."/>
            <person name="Ma J."/>
        </authorList>
    </citation>
    <scope>NUCLEOTIDE SEQUENCE [LARGE SCALE GENOMIC DNA]</scope>
    <source>
        <strain evidence="7">KCTC 52490</strain>
    </source>
</reference>
<dbReference type="PROSITE" id="PS01124">
    <property type="entry name" value="HTH_ARAC_FAMILY_2"/>
    <property type="match status" value="1"/>
</dbReference>
<organism evidence="6 7">
    <name type="scientific">Spirosoma flavum</name>
    <dbReference type="NCBI Taxonomy" id="2048557"/>
    <lineage>
        <taxon>Bacteria</taxon>
        <taxon>Pseudomonadati</taxon>
        <taxon>Bacteroidota</taxon>
        <taxon>Cytophagia</taxon>
        <taxon>Cytophagales</taxon>
        <taxon>Cytophagaceae</taxon>
        <taxon>Spirosoma</taxon>
    </lineage>
</organism>
<feature type="transmembrane region" description="Helical" evidence="4">
    <location>
        <begin position="32"/>
        <end position="50"/>
    </location>
</feature>
<feature type="transmembrane region" description="Helical" evidence="4">
    <location>
        <begin position="208"/>
        <end position="226"/>
    </location>
</feature>
<gene>
    <name evidence="6" type="ORF">ACFS25_27275</name>
</gene>
<dbReference type="PROSITE" id="PS00041">
    <property type="entry name" value="HTH_ARAC_FAMILY_1"/>
    <property type="match status" value="1"/>
</dbReference>
<keyword evidence="3" id="KW-0804">Transcription</keyword>
<feature type="transmembrane region" description="Helical" evidence="4">
    <location>
        <begin position="99"/>
        <end position="117"/>
    </location>
</feature>
<feature type="transmembrane region" description="Helical" evidence="4">
    <location>
        <begin position="6"/>
        <end position="25"/>
    </location>
</feature>
<dbReference type="Pfam" id="PF12833">
    <property type="entry name" value="HTH_18"/>
    <property type="match status" value="1"/>
</dbReference>
<dbReference type="PRINTS" id="PR00032">
    <property type="entry name" value="HTHARAC"/>
</dbReference>
<evidence type="ECO:0000259" key="5">
    <source>
        <dbReference type="PROSITE" id="PS01124"/>
    </source>
</evidence>
<evidence type="ECO:0000256" key="3">
    <source>
        <dbReference type="ARBA" id="ARBA00023163"/>
    </source>
</evidence>
<dbReference type="InterPro" id="IPR020449">
    <property type="entry name" value="Tscrpt_reg_AraC-type_HTH"/>
</dbReference>
<evidence type="ECO:0000256" key="1">
    <source>
        <dbReference type="ARBA" id="ARBA00023015"/>
    </source>
</evidence>
<dbReference type="PANTHER" id="PTHR43280">
    <property type="entry name" value="ARAC-FAMILY TRANSCRIPTIONAL REGULATOR"/>
    <property type="match status" value="1"/>
</dbReference>
<dbReference type="InterPro" id="IPR009057">
    <property type="entry name" value="Homeodomain-like_sf"/>
</dbReference>
<name>A0ABW6ATE4_9BACT</name>
<dbReference type="SUPFAM" id="SSF46689">
    <property type="entry name" value="Homeodomain-like"/>
    <property type="match status" value="1"/>
</dbReference>
<keyword evidence="4" id="KW-1133">Transmembrane helix</keyword>
<evidence type="ECO:0000256" key="4">
    <source>
        <dbReference type="SAM" id="Phobius"/>
    </source>
</evidence>
<sequence>MYIYSLCVGITLTNLVMIAFLLLILQENRNRVANRLLALFCLNYASIDAYELIVSKNIYDAYPILIETDTLLLLPFGPLVYLYVQAMTQVRFKLQSRQLIHLLPILVYGLWLLPFKLQPMATQIAQFHHWLSDRRTAPLMTIYYSKGIIIGYLISAYWLVHRHQRIVRQVLAALDQNTLQWVKGLIWSLMILYSIWVLNNESWLPNRLYFGLAQVGFSYWLAYFVMNQKAIYTHVTPTISLVSLDQPPSIRYRNSGLTSADVRTLSERVSQFMRSEKPFLDKDLTLTTLADQLSLSPTSLSQVLNEGVGANFYSFVNRHRIEESKHLLVDPTLAHYSILGIAFEAGFNSKSTFNKTFREFTGQSPSDYQKAHRSRLP</sequence>
<keyword evidence="2" id="KW-0238">DNA-binding</keyword>
<feature type="transmembrane region" description="Helical" evidence="4">
    <location>
        <begin position="70"/>
        <end position="87"/>
    </location>
</feature>
<dbReference type="RefSeq" id="WP_381507642.1">
    <property type="nucleotide sequence ID" value="NZ_JBHUOM010000035.1"/>
</dbReference>
<feature type="transmembrane region" description="Helical" evidence="4">
    <location>
        <begin position="137"/>
        <end position="160"/>
    </location>
</feature>
<dbReference type="Gene3D" id="1.10.10.60">
    <property type="entry name" value="Homeodomain-like"/>
    <property type="match status" value="2"/>
</dbReference>
<evidence type="ECO:0000313" key="7">
    <source>
        <dbReference type="Proteomes" id="UP001597512"/>
    </source>
</evidence>
<dbReference type="Proteomes" id="UP001597512">
    <property type="component" value="Unassembled WGS sequence"/>
</dbReference>
<dbReference type="SMART" id="SM00342">
    <property type="entry name" value="HTH_ARAC"/>
    <property type="match status" value="1"/>
</dbReference>
<evidence type="ECO:0000313" key="6">
    <source>
        <dbReference type="EMBL" id="MFD2937505.1"/>
    </source>
</evidence>
<accession>A0ABW6ATE4</accession>
<proteinExistence type="predicted"/>
<keyword evidence="4" id="KW-0812">Transmembrane</keyword>
<feature type="transmembrane region" description="Helical" evidence="4">
    <location>
        <begin position="181"/>
        <end position="196"/>
    </location>
</feature>
<dbReference type="EMBL" id="JBHUOM010000035">
    <property type="protein sequence ID" value="MFD2937505.1"/>
    <property type="molecule type" value="Genomic_DNA"/>
</dbReference>
<keyword evidence="1" id="KW-0805">Transcription regulation</keyword>
<dbReference type="PANTHER" id="PTHR43280:SF29">
    <property type="entry name" value="ARAC-FAMILY TRANSCRIPTIONAL REGULATOR"/>
    <property type="match status" value="1"/>
</dbReference>
<dbReference type="InterPro" id="IPR018062">
    <property type="entry name" value="HTH_AraC-typ_CS"/>
</dbReference>
<protein>
    <submittedName>
        <fullName evidence="6">Helix-turn-helix domain-containing protein</fullName>
    </submittedName>
</protein>
<dbReference type="InterPro" id="IPR018060">
    <property type="entry name" value="HTH_AraC"/>
</dbReference>
<keyword evidence="7" id="KW-1185">Reference proteome</keyword>
<evidence type="ECO:0000256" key="2">
    <source>
        <dbReference type="ARBA" id="ARBA00023125"/>
    </source>
</evidence>